<sequence length="104" mass="11656">MQALTASWGAWLEAYEQHYKALPGRANHRPCPSCGSEDLRLTFTGQPEQRVGYAAFWCDGCLVGIHLSRCPVPEGVPMESLDTPVEQRAVRVPNYTLLWPDEEP</sequence>
<gene>
    <name evidence="1" type="ORF">SAMN05216267_101942</name>
</gene>
<organism evidence="1 2">
    <name type="scientific">Actinacidiphila rubida</name>
    <dbReference type="NCBI Taxonomy" id="310780"/>
    <lineage>
        <taxon>Bacteria</taxon>
        <taxon>Bacillati</taxon>
        <taxon>Actinomycetota</taxon>
        <taxon>Actinomycetes</taxon>
        <taxon>Kitasatosporales</taxon>
        <taxon>Streptomycetaceae</taxon>
        <taxon>Actinacidiphila</taxon>
    </lineage>
</organism>
<accession>A0A1H8MKR4</accession>
<keyword evidence="2" id="KW-1185">Reference proteome</keyword>
<evidence type="ECO:0000313" key="2">
    <source>
        <dbReference type="Proteomes" id="UP000181951"/>
    </source>
</evidence>
<evidence type="ECO:0000313" key="1">
    <source>
        <dbReference type="EMBL" id="SEO17975.1"/>
    </source>
</evidence>
<dbReference type="Proteomes" id="UP000181951">
    <property type="component" value="Unassembled WGS sequence"/>
</dbReference>
<dbReference type="RefSeq" id="WP_069463515.1">
    <property type="nucleotide sequence ID" value="NZ_FODD01000019.1"/>
</dbReference>
<proteinExistence type="predicted"/>
<reference evidence="1 2" key="1">
    <citation type="submission" date="2016-10" db="EMBL/GenBank/DDBJ databases">
        <authorList>
            <person name="de Groot N.N."/>
        </authorList>
    </citation>
    <scope>NUCLEOTIDE SEQUENCE [LARGE SCALE GENOMIC DNA]</scope>
    <source>
        <strain evidence="1 2">CGMCC 4.2026</strain>
    </source>
</reference>
<name>A0A1H8MKR4_9ACTN</name>
<protein>
    <submittedName>
        <fullName evidence="1">Uncharacterized protein</fullName>
    </submittedName>
</protein>
<dbReference type="EMBL" id="FODD01000019">
    <property type="protein sequence ID" value="SEO17975.1"/>
    <property type="molecule type" value="Genomic_DNA"/>
</dbReference>
<dbReference type="OrthoDB" id="2648199at2"/>
<dbReference type="AlphaFoldDB" id="A0A1H8MKR4"/>